<keyword evidence="7 8" id="KW-0472">Membrane</keyword>
<dbReference type="Proteomes" id="UP000532440">
    <property type="component" value="Unassembled WGS sequence"/>
</dbReference>
<evidence type="ECO:0000256" key="8">
    <source>
        <dbReference type="SAM" id="Phobius"/>
    </source>
</evidence>
<gene>
    <name evidence="11" type="ORF">HNQ70_002526</name>
</gene>
<proteinExistence type="inferred from homology"/>
<name>A0A7W8M956_9BURK</name>
<dbReference type="Pfam" id="PF05957">
    <property type="entry name" value="DUF883"/>
    <property type="match status" value="1"/>
</dbReference>
<dbReference type="PANTHER" id="PTHR35893:SF3">
    <property type="entry name" value="INNER MEMBRANE PROTEIN"/>
    <property type="match status" value="1"/>
</dbReference>
<dbReference type="InterPro" id="IPR043605">
    <property type="entry name" value="DUF883_C"/>
</dbReference>
<dbReference type="AlphaFoldDB" id="A0A7W8M956"/>
<sequence length="102" mass="11208">MDENTINKDQILADMRVVVGDLESMLKATANSADADVRALSERLRDRLSVAKSRLLDAEHAMLERGRQLARTTDDYVHQHPWSAIGAAAGIGLLLGVVISRR</sequence>
<dbReference type="GO" id="GO:0043022">
    <property type="term" value="F:ribosome binding"/>
    <property type="evidence" value="ECO:0007669"/>
    <property type="project" value="InterPro"/>
</dbReference>
<dbReference type="InterPro" id="IPR043604">
    <property type="entry name" value="DUF883_N"/>
</dbReference>
<evidence type="ECO:0000256" key="1">
    <source>
        <dbReference type="ARBA" id="ARBA00004377"/>
    </source>
</evidence>
<accession>A0A7W8M956</accession>
<evidence type="ECO:0000256" key="4">
    <source>
        <dbReference type="ARBA" id="ARBA00022519"/>
    </source>
</evidence>
<evidence type="ECO:0000259" key="10">
    <source>
        <dbReference type="Pfam" id="PF19029"/>
    </source>
</evidence>
<dbReference type="RefSeq" id="WP_183968102.1">
    <property type="nucleotide sequence ID" value="NZ_BAABEW010000022.1"/>
</dbReference>
<keyword evidence="6 8" id="KW-1133">Transmembrane helix</keyword>
<evidence type="ECO:0000313" key="12">
    <source>
        <dbReference type="Proteomes" id="UP000532440"/>
    </source>
</evidence>
<evidence type="ECO:0000256" key="3">
    <source>
        <dbReference type="ARBA" id="ARBA00022475"/>
    </source>
</evidence>
<dbReference type="InterPro" id="IPR010279">
    <property type="entry name" value="YqjD/ElaB"/>
</dbReference>
<dbReference type="Pfam" id="PF19029">
    <property type="entry name" value="DUF883_C"/>
    <property type="match status" value="1"/>
</dbReference>
<comment type="subcellular location">
    <subcellularLocation>
        <location evidence="1">Cell inner membrane</location>
        <topology evidence="1">Single-pass membrane protein</topology>
    </subcellularLocation>
</comment>
<comment type="similarity">
    <text evidence="2">Belongs to the ElaB/YgaM/YqjD family.</text>
</comment>
<evidence type="ECO:0000256" key="7">
    <source>
        <dbReference type="ARBA" id="ARBA00023136"/>
    </source>
</evidence>
<feature type="transmembrane region" description="Helical" evidence="8">
    <location>
        <begin position="81"/>
        <end position="99"/>
    </location>
</feature>
<keyword evidence="4" id="KW-0997">Cell inner membrane</keyword>
<evidence type="ECO:0000313" key="11">
    <source>
        <dbReference type="EMBL" id="MBB5272503.1"/>
    </source>
</evidence>
<feature type="domain" description="DUF883" evidence="10">
    <location>
        <begin position="73"/>
        <end position="102"/>
    </location>
</feature>
<reference evidence="11 12" key="1">
    <citation type="submission" date="2020-08" db="EMBL/GenBank/DDBJ databases">
        <title>Genomic Encyclopedia of Type Strains, Phase IV (KMG-IV): sequencing the most valuable type-strain genomes for metagenomic binning, comparative biology and taxonomic classification.</title>
        <authorList>
            <person name="Goeker M."/>
        </authorList>
    </citation>
    <scope>NUCLEOTIDE SEQUENCE [LARGE SCALE GENOMIC DNA]</scope>
    <source>
        <strain evidence="11 12">DSM 29781</strain>
    </source>
</reference>
<organism evidence="11 12">
    <name type="scientific">Quisquiliibacterium transsilvanicum</name>
    <dbReference type="NCBI Taxonomy" id="1549638"/>
    <lineage>
        <taxon>Bacteria</taxon>
        <taxon>Pseudomonadati</taxon>
        <taxon>Pseudomonadota</taxon>
        <taxon>Betaproteobacteria</taxon>
        <taxon>Burkholderiales</taxon>
        <taxon>Burkholderiaceae</taxon>
        <taxon>Quisquiliibacterium</taxon>
    </lineage>
</organism>
<keyword evidence="3" id="KW-1003">Cell membrane</keyword>
<protein>
    <submittedName>
        <fullName evidence="11">ElaB/YqjD/DUF883 family membrane-anchored ribosome-binding protein</fullName>
    </submittedName>
</protein>
<evidence type="ECO:0000259" key="9">
    <source>
        <dbReference type="Pfam" id="PF05957"/>
    </source>
</evidence>
<dbReference type="GO" id="GO:0005886">
    <property type="term" value="C:plasma membrane"/>
    <property type="evidence" value="ECO:0007669"/>
    <property type="project" value="UniProtKB-SubCell"/>
</dbReference>
<evidence type="ECO:0000256" key="2">
    <source>
        <dbReference type="ARBA" id="ARBA00010423"/>
    </source>
</evidence>
<keyword evidence="12" id="KW-1185">Reference proteome</keyword>
<evidence type="ECO:0000256" key="5">
    <source>
        <dbReference type="ARBA" id="ARBA00022692"/>
    </source>
</evidence>
<comment type="caution">
    <text evidence="11">The sequence shown here is derived from an EMBL/GenBank/DDBJ whole genome shotgun (WGS) entry which is preliminary data.</text>
</comment>
<keyword evidence="5 8" id="KW-0812">Transmembrane</keyword>
<evidence type="ECO:0000256" key="6">
    <source>
        <dbReference type="ARBA" id="ARBA00022989"/>
    </source>
</evidence>
<dbReference type="EMBL" id="JACHGB010000005">
    <property type="protein sequence ID" value="MBB5272503.1"/>
    <property type="molecule type" value="Genomic_DNA"/>
</dbReference>
<feature type="domain" description="DUF883" evidence="9">
    <location>
        <begin position="9"/>
        <end position="59"/>
    </location>
</feature>
<dbReference type="PANTHER" id="PTHR35893">
    <property type="entry name" value="INNER MEMBRANE PROTEIN-RELATED"/>
    <property type="match status" value="1"/>
</dbReference>